<dbReference type="GO" id="GO:0004867">
    <property type="term" value="F:serine-type endopeptidase inhibitor activity"/>
    <property type="evidence" value="ECO:0007669"/>
    <property type="project" value="UniProtKB-KW"/>
</dbReference>
<dbReference type="SUPFAM" id="SSF81296">
    <property type="entry name" value="E set domains"/>
    <property type="match status" value="1"/>
</dbReference>
<dbReference type="OrthoDB" id="9998011at2759"/>
<protein>
    <recommendedName>
        <fullName evidence="11">TEP1-F</fullName>
    </recommendedName>
</protein>
<dbReference type="Pfam" id="PF07678">
    <property type="entry name" value="TED_complement"/>
    <property type="match status" value="1"/>
</dbReference>
<evidence type="ECO:0000259" key="15">
    <source>
        <dbReference type="SMART" id="SM01361"/>
    </source>
</evidence>
<sequence>MHQFTTTCSILLTICATCVLSANHYSIVAPATIRSNRNYSVCVSLHDASTAATIRLRLHSPTSSIHLSQDVTLQPYETKLVDFMPPRLYEKFNYSLTAEGVKGITLNKTQELYAITEGGPRVYIESDKGLYKPGDVVQFRVIVLNEHVQITRIIEPIRIQILDAQKNRIKQFKDIQLDRGVYAAKFQLSKQPILGEWTITVHISGKYNMDKNYRFKVMKYVLPKFSVHIENDRYMWNKDNILRATIYGKYTYGKYVQGTVDVSVLESSRDFKYAKNQTVEIGDGEVKTEVVFDVQDVSYSWKLYIVATLREKHTNVTASAESEVQFQYGRYNLFVPDSGIGFGDKKPNRFELHVENWNGTPVRDRTTPVFMHMKEKKLSSLLDENGVAVFEFEYETTDTFGFNYKDTQFTFNNLFVERSSYAIDDSNCKIKMSPRSSADLSEPLELKVSANHTIPYMIYTLTSHGNIVRQEYIQLPSNQYSHTFRIQATMAMVPDSYLFVYYIVGDQLHYCEFTIRLPHNFVNKLAITAASNVKPGQNITLNVKGNPNSRVSIIAVDKSVLLLNSDNILQKNNIISDLLYDRSHNIQRLSAHEYLHTPGYSAGVFILTNAKYEVHVFRIPMFPTPLNTPTPVRTLFPETWIFKDIDINKENTALTFQVPDTITAWIVRAFSVNDETGFGILDHYLDIEAFQPFFISVTLPYSVKRGEILAIPVTIFNYLQQSHQTEVIIGNNDEKFQLIDDQLKPIALKQDSRTITVPANNGKSVVFRIQPKKVGYVEIRIVAKNSVTSDAVVHRLNVEPEGIAHNYNQDELFTLSSGEPRHFTFYTHIPRDIVTDSEYIILSVSGDIMGSTLENLDHLVQKPTGCGEQNMVNLVPNILILDYLKAMGKYSNHMALVSKAKNFIDIGYQQELTYRHPNGAFSVFGPNKSTESNWLTAYVVRFFAKAIPHSDIEPKIVEEGLKYLVTQQLDDGSFPHRGHLFQPAHQNQYGFTAFVMLTFLEDEKYARKFNDAIRKGMTFLKNNINNVHDIYSLAIMVNTFQKAGYEIQAKNILEKLDSMAREENGLKWWTSNNKNEESANDVEITAYILLAMPEGPSSTYLPIFNWLIKQRTSKGGFGSTHDTVIGLQALIKYAGKLTPTQDNRVKVHYTACDSKEKNLKENIMQVDVDNELILQSEELPQNTRSVKLEIAGKGRVYLQFTYQFYVSDSPPTSRLVSQTEKPAIQETTTPSQPRVVPRMFATSVYEYFIINPIAKMASSTSMSLGVCFTYKPLTEEEKLTNMVILEVQFPSGFTSNNANIEKLRDEENISRIDVQNSATKILIYFESLEGHNEQCLTILADKSHDVESLKPSPIVMYDFYNDKRRNSVMYKL</sequence>
<dbReference type="InterPro" id="IPR011625">
    <property type="entry name" value="A2M_N_BRD"/>
</dbReference>
<dbReference type="Pfam" id="PF07703">
    <property type="entry name" value="A2M_BRD"/>
    <property type="match status" value="1"/>
</dbReference>
<keyword evidence="3 12" id="KW-0732">Signal</keyword>
<evidence type="ECO:0000256" key="12">
    <source>
        <dbReference type="SAM" id="SignalP"/>
    </source>
</evidence>
<dbReference type="Gene3D" id="2.60.120.1540">
    <property type="match status" value="1"/>
</dbReference>
<dbReference type="Pfam" id="PF01835">
    <property type="entry name" value="MG2"/>
    <property type="match status" value="1"/>
</dbReference>
<dbReference type="Pfam" id="PF07677">
    <property type="entry name" value="A2M_recep"/>
    <property type="match status" value="1"/>
</dbReference>
<accession>A0A1I8QF42</accession>
<dbReference type="InterPro" id="IPR014756">
    <property type="entry name" value="Ig_E-set"/>
</dbReference>
<dbReference type="GO" id="GO:0002376">
    <property type="term" value="P:immune system process"/>
    <property type="evidence" value="ECO:0007669"/>
    <property type="project" value="UniProtKB-KW"/>
</dbReference>
<evidence type="ECO:0000256" key="9">
    <source>
        <dbReference type="ARBA" id="ARBA00057615"/>
    </source>
</evidence>
<keyword evidence="7" id="KW-1015">Disulfide bond</keyword>
<dbReference type="SUPFAM" id="SSF49410">
    <property type="entry name" value="Alpha-macroglobulin receptor domain"/>
    <property type="match status" value="1"/>
</dbReference>
<dbReference type="InterPro" id="IPR011626">
    <property type="entry name" value="Alpha-macroglobulin_TED"/>
</dbReference>
<evidence type="ECO:0000256" key="8">
    <source>
        <dbReference type="ARBA" id="ARBA00023180"/>
    </source>
</evidence>
<evidence type="ECO:0000256" key="10">
    <source>
        <dbReference type="ARBA" id="ARBA00063781"/>
    </source>
</evidence>
<dbReference type="GO" id="GO:0005615">
    <property type="term" value="C:extracellular space"/>
    <property type="evidence" value="ECO:0007669"/>
    <property type="project" value="InterPro"/>
</dbReference>
<dbReference type="InterPro" id="IPR036595">
    <property type="entry name" value="A-macroglobulin_rcpt-bd_sf"/>
</dbReference>
<dbReference type="SMART" id="SM01419">
    <property type="entry name" value="Thiol-ester_cl"/>
    <property type="match status" value="1"/>
</dbReference>
<comment type="function">
    <text evidence="9">Binds covalently through a thioester bond to the pathogen surface resulting in pathogen clearance.</text>
</comment>
<keyword evidence="2" id="KW-0646">Protease inhibitor</keyword>
<dbReference type="Pfam" id="PF17791">
    <property type="entry name" value="MG3"/>
    <property type="match status" value="1"/>
</dbReference>
<dbReference type="PANTHER" id="PTHR11412:SF136">
    <property type="entry name" value="CD109 ANTIGEN"/>
    <property type="match status" value="1"/>
</dbReference>
<evidence type="ECO:0000259" key="13">
    <source>
        <dbReference type="SMART" id="SM01359"/>
    </source>
</evidence>
<keyword evidence="17" id="KW-1185">Reference proteome</keyword>
<gene>
    <name evidence="16" type="primary">106084940</name>
</gene>
<evidence type="ECO:0000256" key="11">
    <source>
        <dbReference type="ARBA" id="ARBA00078071"/>
    </source>
</evidence>
<keyword evidence="8" id="KW-0325">Glycoprotein</keyword>
<feature type="chain" id="PRO_5009328259" description="TEP1-F" evidence="12">
    <location>
        <begin position="22"/>
        <end position="1372"/>
    </location>
</feature>
<dbReference type="InterPro" id="IPR041555">
    <property type="entry name" value="MG3"/>
</dbReference>
<dbReference type="InterPro" id="IPR008930">
    <property type="entry name" value="Terpenoid_cyclase/PrenylTrfase"/>
</dbReference>
<dbReference type="Gene3D" id="2.60.40.2950">
    <property type="match status" value="1"/>
</dbReference>
<evidence type="ECO:0000259" key="14">
    <source>
        <dbReference type="SMART" id="SM01360"/>
    </source>
</evidence>
<evidence type="ECO:0000256" key="6">
    <source>
        <dbReference type="ARBA" id="ARBA00022966"/>
    </source>
</evidence>
<dbReference type="KEGG" id="scac:106084940"/>
<dbReference type="Pfam" id="PF00207">
    <property type="entry name" value="A2M"/>
    <property type="match status" value="1"/>
</dbReference>
<dbReference type="VEuPathDB" id="VectorBase:SCAU016552"/>
<reference evidence="16" key="1">
    <citation type="submission" date="2020-05" db="UniProtKB">
        <authorList>
            <consortium name="EnsemblMetazoa"/>
        </authorList>
    </citation>
    <scope>IDENTIFICATION</scope>
    <source>
        <strain evidence="16">USDA</strain>
    </source>
</reference>
<comment type="similarity">
    <text evidence="1">Belongs to the protease inhibitor I39 (alpha-2-macroglobulin) family.</text>
</comment>
<evidence type="ECO:0000313" key="16">
    <source>
        <dbReference type="EnsemblMetazoa" id="SCAU016552-PA"/>
    </source>
</evidence>
<dbReference type="Gene3D" id="6.20.50.160">
    <property type="match status" value="1"/>
</dbReference>
<keyword evidence="5" id="KW-0722">Serine protease inhibitor</keyword>
<dbReference type="SUPFAM" id="SSF48239">
    <property type="entry name" value="Terpenoid cyclases/Protein prenyltransferases"/>
    <property type="match status" value="1"/>
</dbReference>
<organism evidence="16 17">
    <name type="scientific">Stomoxys calcitrans</name>
    <name type="common">Stable fly</name>
    <name type="synonym">Conops calcitrans</name>
    <dbReference type="NCBI Taxonomy" id="35570"/>
    <lineage>
        <taxon>Eukaryota</taxon>
        <taxon>Metazoa</taxon>
        <taxon>Ecdysozoa</taxon>
        <taxon>Arthropoda</taxon>
        <taxon>Hexapoda</taxon>
        <taxon>Insecta</taxon>
        <taxon>Pterygota</taxon>
        <taxon>Neoptera</taxon>
        <taxon>Endopterygota</taxon>
        <taxon>Diptera</taxon>
        <taxon>Brachycera</taxon>
        <taxon>Muscomorpha</taxon>
        <taxon>Muscoidea</taxon>
        <taxon>Muscidae</taxon>
        <taxon>Stomoxys</taxon>
    </lineage>
</organism>
<dbReference type="SMART" id="SM01359">
    <property type="entry name" value="A2M_N_2"/>
    <property type="match status" value="1"/>
</dbReference>
<proteinExistence type="inferred from homology"/>
<dbReference type="InterPro" id="IPR050473">
    <property type="entry name" value="A2M/Complement_sys"/>
</dbReference>
<comment type="subunit">
    <text evidence="10">Heterodimer of a TEP1-N chain and an TEP1-C chain non-covalently linked. Forms a complex composed of TEP1-N and TEP1-C heterodimer, LRIM1 and APL1C; the interaction stabilizes TEP1-N and TEP1-C heterodimer, prevents its binding to tissues while circulating in the hemolymph and protects the thioester bond from hydrolysis. Mature TEP1 and to a lesser extent full-length TEP1 interact with SPCLIP1; the interaction is induced by microbial infection.</text>
</comment>
<dbReference type="STRING" id="35570.A0A1I8QF42"/>
<evidence type="ECO:0000256" key="7">
    <source>
        <dbReference type="ARBA" id="ARBA00023157"/>
    </source>
</evidence>
<dbReference type="InterPro" id="IPR002890">
    <property type="entry name" value="MG2"/>
</dbReference>
<dbReference type="PANTHER" id="PTHR11412">
    <property type="entry name" value="MACROGLOBULIN / COMPLEMENT"/>
    <property type="match status" value="1"/>
</dbReference>
<feature type="domain" description="Alpha-2-macroglobulin bait region" evidence="13">
    <location>
        <begin position="430"/>
        <end position="563"/>
    </location>
</feature>
<feature type="signal peptide" evidence="12">
    <location>
        <begin position="1"/>
        <end position="21"/>
    </location>
</feature>
<evidence type="ECO:0000256" key="5">
    <source>
        <dbReference type="ARBA" id="ARBA00022900"/>
    </source>
</evidence>
<dbReference type="Gene3D" id="2.60.40.690">
    <property type="entry name" value="Alpha-macroglobulin, receptor-binding domain"/>
    <property type="match status" value="1"/>
</dbReference>
<dbReference type="SMART" id="SM01360">
    <property type="entry name" value="A2M"/>
    <property type="match status" value="1"/>
</dbReference>
<dbReference type="Gene3D" id="2.60.40.1930">
    <property type="match status" value="2"/>
</dbReference>
<dbReference type="Gene3D" id="2.20.130.20">
    <property type="match status" value="1"/>
</dbReference>
<dbReference type="PROSITE" id="PS00477">
    <property type="entry name" value="ALPHA_2_MACROGLOBULIN"/>
    <property type="match status" value="1"/>
</dbReference>
<evidence type="ECO:0000256" key="1">
    <source>
        <dbReference type="ARBA" id="ARBA00010952"/>
    </source>
</evidence>
<keyword evidence="4" id="KW-0391">Immunity</keyword>
<dbReference type="FunFam" id="2.60.40.1930:FF:000001">
    <property type="entry name" value="CD109 isoform 3"/>
    <property type="match status" value="1"/>
</dbReference>
<dbReference type="InterPro" id="IPR009048">
    <property type="entry name" value="A-macroglobulin_rcpt-bd"/>
</dbReference>
<keyword evidence="6" id="KW-0882">Thioester bond</keyword>
<evidence type="ECO:0000256" key="2">
    <source>
        <dbReference type="ARBA" id="ARBA00022690"/>
    </source>
</evidence>
<dbReference type="Gene3D" id="2.60.40.10">
    <property type="entry name" value="Immunoglobulins"/>
    <property type="match status" value="1"/>
</dbReference>
<dbReference type="InterPro" id="IPR001599">
    <property type="entry name" value="Macroglobln_a2"/>
</dbReference>
<name>A0A1I8QF42_STOCA</name>
<dbReference type="Gene3D" id="1.50.10.20">
    <property type="match status" value="1"/>
</dbReference>
<dbReference type="Proteomes" id="UP000095300">
    <property type="component" value="Unassembled WGS sequence"/>
</dbReference>
<dbReference type="InterPro" id="IPR013783">
    <property type="entry name" value="Ig-like_fold"/>
</dbReference>
<evidence type="ECO:0000313" key="17">
    <source>
        <dbReference type="Proteomes" id="UP000095300"/>
    </source>
</evidence>
<dbReference type="InterPro" id="IPR019742">
    <property type="entry name" value="MacrogloblnA2_CS"/>
</dbReference>
<dbReference type="Gene3D" id="2.60.40.1940">
    <property type="match status" value="1"/>
</dbReference>
<dbReference type="SMART" id="SM01361">
    <property type="entry name" value="A2M_recep"/>
    <property type="match status" value="1"/>
</dbReference>
<feature type="domain" description="Alpha-2-macroglobulin" evidence="14">
    <location>
        <begin position="639"/>
        <end position="729"/>
    </location>
</feature>
<evidence type="ECO:0000256" key="3">
    <source>
        <dbReference type="ARBA" id="ARBA00022729"/>
    </source>
</evidence>
<dbReference type="EnsemblMetazoa" id="SCAU016552-RA">
    <property type="protein sequence ID" value="SCAU016552-PA"/>
    <property type="gene ID" value="SCAU016552"/>
</dbReference>
<feature type="domain" description="Alpha-macroglobulin receptor-binding" evidence="15">
    <location>
        <begin position="1280"/>
        <end position="1370"/>
    </location>
</feature>
<dbReference type="InterPro" id="IPR047565">
    <property type="entry name" value="Alpha-macroglob_thiol-ester_cl"/>
</dbReference>
<evidence type="ECO:0000256" key="4">
    <source>
        <dbReference type="ARBA" id="ARBA00022859"/>
    </source>
</evidence>